<dbReference type="AlphaFoldDB" id="A0A540KRE6"/>
<protein>
    <submittedName>
        <fullName evidence="1">Uncharacterized protein</fullName>
    </submittedName>
</protein>
<organism evidence="1 2">
    <name type="scientific">Malus baccata</name>
    <name type="common">Siberian crab apple</name>
    <name type="synonym">Pyrus baccata</name>
    <dbReference type="NCBI Taxonomy" id="106549"/>
    <lineage>
        <taxon>Eukaryota</taxon>
        <taxon>Viridiplantae</taxon>
        <taxon>Streptophyta</taxon>
        <taxon>Embryophyta</taxon>
        <taxon>Tracheophyta</taxon>
        <taxon>Spermatophyta</taxon>
        <taxon>Magnoliopsida</taxon>
        <taxon>eudicotyledons</taxon>
        <taxon>Gunneridae</taxon>
        <taxon>Pentapetalae</taxon>
        <taxon>rosids</taxon>
        <taxon>fabids</taxon>
        <taxon>Rosales</taxon>
        <taxon>Rosaceae</taxon>
        <taxon>Amygdaloideae</taxon>
        <taxon>Maleae</taxon>
        <taxon>Malus</taxon>
    </lineage>
</organism>
<proteinExistence type="predicted"/>
<name>A0A540KRE6_MALBA</name>
<dbReference type="EMBL" id="VIEB01001012">
    <property type="protein sequence ID" value="TQD76805.1"/>
    <property type="molecule type" value="Genomic_DNA"/>
</dbReference>
<comment type="caution">
    <text evidence="1">The sequence shown here is derived from an EMBL/GenBank/DDBJ whole genome shotgun (WGS) entry which is preliminary data.</text>
</comment>
<dbReference type="Proteomes" id="UP000315295">
    <property type="component" value="Unassembled WGS sequence"/>
</dbReference>
<keyword evidence="2" id="KW-1185">Reference proteome</keyword>
<sequence length="83" mass="8650">MAPVDKKSMNCVCLAGQAVAAVDVHGAGAADPFPARSPEGEGGVHLVLDLDEGVKHYGPALLEVDLVLLELQLLRVVRVPPVD</sequence>
<accession>A0A540KRE6</accession>
<evidence type="ECO:0000313" key="1">
    <source>
        <dbReference type="EMBL" id="TQD76805.1"/>
    </source>
</evidence>
<reference evidence="1 2" key="1">
    <citation type="journal article" date="2019" name="G3 (Bethesda)">
        <title>Sequencing of a Wild Apple (Malus baccata) Genome Unravels the Differences Between Cultivated and Wild Apple Species Regarding Disease Resistance and Cold Tolerance.</title>
        <authorList>
            <person name="Chen X."/>
        </authorList>
    </citation>
    <scope>NUCLEOTIDE SEQUENCE [LARGE SCALE GENOMIC DNA]</scope>
    <source>
        <strain evidence="2">cv. Shandingzi</strain>
        <tissue evidence="1">Leaves</tissue>
    </source>
</reference>
<gene>
    <name evidence="1" type="ORF">C1H46_037667</name>
</gene>
<evidence type="ECO:0000313" key="2">
    <source>
        <dbReference type="Proteomes" id="UP000315295"/>
    </source>
</evidence>